<dbReference type="PANTHER" id="PTHR22842:SF3">
    <property type="entry name" value="WD REPEAT DOMAIN-CONTAINING PROTEIN 83"/>
    <property type="match status" value="1"/>
</dbReference>
<dbReference type="OrthoDB" id="1068471at2759"/>
<dbReference type="InterPro" id="IPR019775">
    <property type="entry name" value="WD40_repeat_CS"/>
</dbReference>
<dbReference type="SUPFAM" id="SSF50978">
    <property type="entry name" value="WD40 repeat-like"/>
    <property type="match status" value="1"/>
</dbReference>
<feature type="repeat" description="WD" evidence="6">
    <location>
        <begin position="62"/>
        <end position="103"/>
    </location>
</feature>
<dbReference type="SMART" id="SM00320">
    <property type="entry name" value="WD40"/>
    <property type="match status" value="5"/>
</dbReference>
<evidence type="ECO:0000256" key="2">
    <source>
        <dbReference type="ARBA" id="ARBA00022490"/>
    </source>
</evidence>
<feature type="repeat" description="WD" evidence="6">
    <location>
        <begin position="9"/>
        <end position="45"/>
    </location>
</feature>
<name>A0A3G2S130_MALR7</name>
<sequence length="324" mass="35486">MAFSVTHCIQAHAGAAHVARFNPGGRYLLTGGSDQQIHLWNAKTGVSDELDTKGRSACIQRYSAHSYEVLCLDIAPDSLRFASAGPDRAIMLWDVATGQVFRRFHSHTGRIHDVKFGGAREEGSLLYAAGSDKVLRAFDLRASNAWRPILEAREAHDAILTLALTPGSVHTGSVDGVLRTYDVRMGELRSDTLDEPITSLTPGKDGVTMLVSQLASTHRLMDLADGTQLQCFRGHTQTSFRCHSDMTLDEALVISGDETGHLFAWDILSGRKKWDARPDFRGSARHRRAPNVPVTMLWTEAGPDAQDPQVVTASSCGTVHIWSR</sequence>
<dbReference type="InterPro" id="IPR015943">
    <property type="entry name" value="WD40/YVTN_repeat-like_dom_sf"/>
</dbReference>
<dbReference type="Gene3D" id="2.130.10.10">
    <property type="entry name" value="YVTN repeat-like/Quinoprotein amine dehydrogenase"/>
    <property type="match status" value="1"/>
</dbReference>
<dbReference type="InterPro" id="IPR051980">
    <property type="entry name" value="WD_repeat_MORG1"/>
</dbReference>
<dbReference type="EMBL" id="CP033148">
    <property type="protein sequence ID" value="AYO41466.1"/>
    <property type="molecule type" value="Genomic_DNA"/>
</dbReference>
<evidence type="ECO:0000256" key="6">
    <source>
        <dbReference type="PROSITE-ProRule" id="PRU00221"/>
    </source>
</evidence>
<keyword evidence="3 6" id="KW-0853">WD repeat</keyword>
<evidence type="ECO:0000256" key="4">
    <source>
        <dbReference type="ARBA" id="ARBA00022737"/>
    </source>
</evidence>
<gene>
    <name evidence="7" type="primary">wdr83</name>
    <name evidence="7" type="ORF">DNF11_0516</name>
</gene>
<organism evidence="7 8">
    <name type="scientific">Malassezia restricta (strain ATCC 96810 / NBRC 103918 / CBS 7877)</name>
    <name type="common">Seborrheic dermatitis infection agent</name>
    <dbReference type="NCBI Taxonomy" id="425264"/>
    <lineage>
        <taxon>Eukaryota</taxon>
        <taxon>Fungi</taxon>
        <taxon>Dikarya</taxon>
        <taxon>Basidiomycota</taxon>
        <taxon>Ustilaginomycotina</taxon>
        <taxon>Malasseziomycetes</taxon>
        <taxon>Malasseziales</taxon>
        <taxon>Malasseziaceae</taxon>
        <taxon>Malassezia</taxon>
    </lineage>
</organism>
<comment type="similarity">
    <text evidence="5">Belongs to the WD repeat MORG1 family.</text>
</comment>
<reference evidence="7 8" key="1">
    <citation type="submission" date="2018-10" db="EMBL/GenBank/DDBJ databases">
        <title>Complete genome sequence of Malassezia restricta CBS 7877.</title>
        <authorList>
            <person name="Morand S.C."/>
            <person name="Bertignac M."/>
            <person name="Iltis A."/>
            <person name="Kolder I."/>
            <person name="Pirovano W."/>
            <person name="Jourdain R."/>
            <person name="Clavaud C."/>
        </authorList>
    </citation>
    <scope>NUCLEOTIDE SEQUENCE [LARGE SCALE GENOMIC DNA]</scope>
    <source>
        <strain evidence="7 8">CBS 7877</strain>
    </source>
</reference>
<evidence type="ECO:0000256" key="1">
    <source>
        <dbReference type="ARBA" id="ARBA00004496"/>
    </source>
</evidence>
<dbReference type="PANTHER" id="PTHR22842">
    <property type="entry name" value="WD40 REPEAT PROTEIN"/>
    <property type="match status" value="1"/>
</dbReference>
<keyword evidence="8" id="KW-1185">Reference proteome</keyword>
<protein>
    <submittedName>
        <fullName evidence="7">WD repeat domain-containing protein 83</fullName>
    </submittedName>
</protein>
<dbReference type="GO" id="GO:0000398">
    <property type="term" value="P:mRNA splicing, via spliceosome"/>
    <property type="evidence" value="ECO:0007669"/>
    <property type="project" value="TreeGrafter"/>
</dbReference>
<dbReference type="GO" id="GO:0071013">
    <property type="term" value="C:catalytic step 2 spliceosome"/>
    <property type="evidence" value="ECO:0007669"/>
    <property type="project" value="TreeGrafter"/>
</dbReference>
<dbReference type="GO" id="GO:0005737">
    <property type="term" value="C:cytoplasm"/>
    <property type="evidence" value="ECO:0007669"/>
    <property type="project" value="UniProtKB-SubCell"/>
</dbReference>
<proteinExistence type="inferred from homology"/>
<dbReference type="STRING" id="425264.A0A3G2S130"/>
<dbReference type="VEuPathDB" id="FungiDB:DNF11_0516"/>
<keyword evidence="4" id="KW-0677">Repeat</keyword>
<dbReference type="PROSITE" id="PS50082">
    <property type="entry name" value="WD_REPEATS_2"/>
    <property type="match status" value="2"/>
</dbReference>
<evidence type="ECO:0000313" key="8">
    <source>
        <dbReference type="Proteomes" id="UP000269793"/>
    </source>
</evidence>
<evidence type="ECO:0000256" key="3">
    <source>
        <dbReference type="ARBA" id="ARBA00022574"/>
    </source>
</evidence>
<dbReference type="InterPro" id="IPR001680">
    <property type="entry name" value="WD40_rpt"/>
</dbReference>
<dbReference type="InterPro" id="IPR036322">
    <property type="entry name" value="WD40_repeat_dom_sf"/>
</dbReference>
<dbReference type="PROSITE" id="PS00678">
    <property type="entry name" value="WD_REPEATS_1"/>
    <property type="match status" value="1"/>
</dbReference>
<evidence type="ECO:0000313" key="7">
    <source>
        <dbReference type="EMBL" id="AYO41466.1"/>
    </source>
</evidence>
<comment type="subcellular location">
    <subcellularLocation>
        <location evidence="1">Cytoplasm</location>
    </subcellularLocation>
</comment>
<dbReference type="Proteomes" id="UP000269793">
    <property type="component" value="Chromosome I"/>
</dbReference>
<dbReference type="PROSITE" id="PS50294">
    <property type="entry name" value="WD_REPEATS_REGION"/>
    <property type="match status" value="2"/>
</dbReference>
<accession>A0A3G2S130</accession>
<keyword evidence="2" id="KW-0963">Cytoplasm</keyword>
<dbReference type="AlphaFoldDB" id="A0A3G2S130"/>
<dbReference type="Pfam" id="PF00400">
    <property type="entry name" value="WD40"/>
    <property type="match status" value="2"/>
</dbReference>
<evidence type="ECO:0000256" key="5">
    <source>
        <dbReference type="ARBA" id="ARBA00038145"/>
    </source>
</evidence>